<keyword evidence="1" id="KW-0472">Membrane</keyword>
<protein>
    <recommendedName>
        <fullName evidence="4">PH domain-containing protein</fullName>
    </recommendedName>
</protein>
<organism evidence="2 3">
    <name type="scientific">Nocardia terrae</name>
    <dbReference type="NCBI Taxonomy" id="2675851"/>
    <lineage>
        <taxon>Bacteria</taxon>
        <taxon>Bacillati</taxon>
        <taxon>Actinomycetota</taxon>
        <taxon>Actinomycetes</taxon>
        <taxon>Mycobacteriales</taxon>
        <taxon>Nocardiaceae</taxon>
        <taxon>Nocardia</taxon>
    </lineage>
</organism>
<feature type="transmembrane region" description="Helical" evidence="1">
    <location>
        <begin position="41"/>
        <end position="60"/>
    </location>
</feature>
<reference evidence="2 3" key="1">
    <citation type="submission" date="2019-12" db="EMBL/GenBank/DDBJ databases">
        <title>Nocardia sp. nov. ET3-3 isolated from soil.</title>
        <authorList>
            <person name="Kanchanasin P."/>
            <person name="Tanasupawat S."/>
            <person name="Yuki M."/>
            <person name="Kudo T."/>
        </authorList>
    </citation>
    <scope>NUCLEOTIDE SEQUENCE [LARGE SCALE GENOMIC DNA]</scope>
    <source>
        <strain evidence="2 3">ET3-3</strain>
    </source>
</reference>
<sequence length="180" mass="19525">MTMVRAGVVPGHRMAGYVVVGVLVVASVAAATVGVFGWNRVFTGLFFGAAVTVGVMFALFGRDGVELTEDAIVRRTPWGTSTVAWDRVVAGRFALGENGRWTLALDLNGGDEPHRELVLLSVPPVARPIGSAYDMRKREQVDEIRTILRHKRIPVTILPEIADGLQRHWKIAPPAPGPHT</sequence>
<comment type="caution">
    <text evidence="2">The sequence shown here is derived from an EMBL/GenBank/DDBJ whole genome shotgun (WGS) entry which is preliminary data.</text>
</comment>
<dbReference type="EMBL" id="WRPP01000011">
    <property type="protein sequence ID" value="MVU82882.1"/>
    <property type="molecule type" value="Genomic_DNA"/>
</dbReference>
<dbReference type="RefSeq" id="WP_157392489.1">
    <property type="nucleotide sequence ID" value="NZ_WRPP01000011.1"/>
</dbReference>
<evidence type="ECO:0000256" key="1">
    <source>
        <dbReference type="SAM" id="Phobius"/>
    </source>
</evidence>
<keyword evidence="3" id="KW-1185">Reference proteome</keyword>
<keyword evidence="1" id="KW-1133">Transmembrane helix</keyword>
<name>A0A7K1V8S1_9NOCA</name>
<dbReference type="AlphaFoldDB" id="A0A7K1V8S1"/>
<evidence type="ECO:0000313" key="2">
    <source>
        <dbReference type="EMBL" id="MVU82882.1"/>
    </source>
</evidence>
<dbReference type="Proteomes" id="UP000466794">
    <property type="component" value="Unassembled WGS sequence"/>
</dbReference>
<keyword evidence="1" id="KW-0812">Transmembrane</keyword>
<evidence type="ECO:0000313" key="3">
    <source>
        <dbReference type="Proteomes" id="UP000466794"/>
    </source>
</evidence>
<accession>A0A7K1V8S1</accession>
<evidence type="ECO:0008006" key="4">
    <source>
        <dbReference type="Google" id="ProtNLM"/>
    </source>
</evidence>
<gene>
    <name evidence="2" type="ORF">GPX89_37310</name>
</gene>
<proteinExistence type="predicted"/>